<protein>
    <submittedName>
        <fullName evidence="1">Uncharacterized protein</fullName>
    </submittedName>
</protein>
<dbReference type="Proteomes" id="UP000234748">
    <property type="component" value="Unassembled WGS sequence"/>
</dbReference>
<dbReference type="OrthoDB" id="2454222at2"/>
<gene>
    <name evidence="1" type="ORF">CUU66_11035</name>
</gene>
<organism evidence="1 2">
    <name type="scientific">Peribacillus deserti</name>
    <dbReference type="NCBI Taxonomy" id="673318"/>
    <lineage>
        <taxon>Bacteria</taxon>
        <taxon>Bacillati</taxon>
        <taxon>Bacillota</taxon>
        <taxon>Bacilli</taxon>
        <taxon>Bacillales</taxon>
        <taxon>Bacillaceae</taxon>
        <taxon>Peribacillus</taxon>
    </lineage>
</organism>
<accession>A0A2N5M649</accession>
<evidence type="ECO:0000313" key="1">
    <source>
        <dbReference type="EMBL" id="PLT29829.1"/>
    </source>
</evidence>
<comment type="caution">
    <text evidence="1">The sequence shown here is derived from an EMBL/GenBank/DDBJ whole genome shotgun (WGS) entry which is preliminary data.</text>
</comment>
<dbReference type="EMBL" id="PGUY01000033">
    <property type="protein sequence ID" value="PLT29829.1"/>
    <property type="molecule type" value="Genomic_DNA"/>
</dbReference>
<sequence>MTTDEKKENAQHLFNKNAEASSFQAQLTRVNCAISIFKNGLEQEVLNDIAASASKRFQMKELKRQNN</sequence>
<dbReference type="AlphaFoldDB" id="A0A2N5M649"/>
<reference evidence="1 2" key="1">
    <citation type="submission" date="2017-11" db="EMBL/GenBank/DDBJ databases">
        <title>Comparitive Functional Genomics of Dry Heat Resistant strains isolated from the Viking Spacecraft.</title>
        <authorList>
            <person name="Seuylemezian A."/>
            <person name="Cooper K."/>
            <person name="Vaishampayan P."/>
        </authorList>
    </citation>
    <scope>NUCLEOTIDE SEQUENCE [LARGE SCALE GENOMIC DNA]</scope>
    <source>
        <strain evidence="1 2">V1-29</strain>
    </source>
</reference>
<dbReference type="RefSeq" id="WP_101642066.1">
    <property type="nucleotide sequence ID" value="NZ_PGUY01000033.1"/>
</dbReference>
<name>A0A2N5M649_9BACI</name>
<evidence type="ECO:0000313" key="2">
    <source>
        <dbReference type="Proteomes" id="UP000234748"/>
    </source>
</evidence>
<keyword evidence="2" id="KW-1185">Reference proteome</keyword>
<proteinExistence type="predicted"/>